<feature type="domain" description="Vacuolar sorting protein 39/Transforming growth factor beta receptor-associated zinc finger" evidence="1">
    <location>
        <begin position="35"/>
        <end position="70"/>
    </location>
</feature>
<proteinExistence type="predicted"/>
<dbReference type="GO" id="GO:0034058">
    <property type="term" value="P:endosomal vesicle fusion"/>
    <property type="evidence" value="ECO:0007669"/>
    <property type="project" value="TreeGrafter"/>
</dbReference>
<dbReference type="EMBL" id="BQKI01000005">
    <property type="protein sequence ID" value="GJM94265.1"/>
    <property type="molecule type" value="Genomic_DNA"/>
</dbReference>
<dbReference type="GO" id="GO:0006914">
    <property type="term" value="P:autophagy"/>
    <property type="evidence" value="ECO:0007669"/>
    <property type="project" value="TreeGrafter"/>
</dbReference>
<evidence type="ECO:0000313" key="3">
    <source>
        <dbReference type="Proteomes" id="UP001054889"/>
    </source>
</evidence>
<protein>
    <recommendedName>
        <fullName evidence="1">Vacuolar sorting protein 39/Transforming growth factor beta receptor-associated zinc finger domain-containing protein</fullName>
    </recommendedName>
</protein>
<evidence type="ECO:0000313" key="2">
    <source>
        <dbReference type="EMBL" id="GJM94265.1"/>
    </source>
</evidence>
<dbReference type="Proteomes" id="UP001054889">
    <property type="component" value="Unassembled WGS sequence"/>
</dbReference>
<reference evidence="2" key="1">
    <citation type="journal article" date="2018" name="DNA Res.">
        <title>Multiple hybrid de novo genome assembly of finger millet, an orphan allotetraploid crop.</title>
        <authorList>
            <person name="Hatakeyama M."/>
            <person name="Aluri S."/>
            <person name="Balachadran M.T."/>
            <person name="Sivarajan S.R."/>
            <person name="Patrignani A."/>
            <person name="Gruter S."/>
            <person name="Poveda L."/>
            <person name="Shimizu-Inatsugi R."/>
            <person name="Baeten J."/>
            <person name="Francoijs K.J."/>
            <person name="Nataraja K.N."/>
            <person name="Reddy Y.A.N."/>
            <person name="Phadnis S."/>
            <person name="Ravikumar R.L."/>
            <person name="Schlapbach R."/>
            <person name="Sreeman S.M."/>
            <person name="Shimizu K.K."/>
        </authorList>
    </citation>
    <scope>NUCLEOTIDE SEQUENCE</scope>
</reference>
<dbReference type="InterPro" id="IPR032914">
    <property type="entry name" value="Vam6/VPS39/TRAP1"/>
</dbReference>
<dbReference type="GO" id="GO:0005737">
    <property type="term" value="C:cytoplasm"/>
    <property type="evidence" value="ECO:0007669"/>
    <property type="project" value="TreeGrafter"/>
</dbReference>
<comment type="caution">
    <text evidence="2">The sequence shown here is derived from an EMBL/GenBank/DDBJ whole genome shotgun (WGS) entry which is preliminary data.</text>
</comment>
<accession>A0AAV5C856</accession>
<dbReference type="Pfam" id="PF10367">
    <property type="entry name" value="zf-Vps39_C"/>
    <property type="match status" value="1"/>
</dbReference>
<keyword evidence="3" id="KW-1185">Reference proteome</keyword>
<gene>
    <name evidence="2" type="primary">ga10895</name>
    <name evidence="2" type="ORF">PR202_ga10895</name>
</gene>
<dbReference type="PANTHER" id="PTHR12894">
    <property type="entry name" value="CNH DOMAIN CONTAINING"/>
    <property type="match status" value="1"/>
</dbReference>
<name>A0AAV5C856_ELECO</name>
<sequence>MLRARVHHHRQGQIVHNLSRATNLDARLTRLEERSRNVQLTDESICDSCRARLGTKLFVMYPDDSVVCYRVCLNECYSVFPVHT</sequence>
<organism evidence="2 3">
    <name type="scientific">Eleusine coracana subsp. coracana</name>
    <dbReference type="NCBI Taxonomy" id="191504"/>
    <lineage>
        <taxon>Eukaryota</taxon>
        <taxon>Viridiplantae</taxon>
        <taxon>Streptophyta</taxon>
        <taxon>Embryophyta</taxon>
        <taxon>Tracheophyta</taxon>
        <taxon>Spermatophyta</taxon>
        <taxon>Magnoliopsida</taxon>
        <taxon>Liliopsida</taxon>
        <taxon>Poales</taxon>
        <taxon>Poaceae</taxon>
        <taxon>PACMAD clade</taxon>
        <taxon>Chloridoideae</taxon>
        <taxon>Cynodonteae</taxon>
        <taxon>Eleusininae</taxon>
        <taxon>Eleusine</taxon>
    </lineage>
</organism>
<dbReference type="GO" id="GO:0016020">
    <property type="term" value="C:membrane"/>
    <property type="evidence" value="ECO:0007669"/>
    <property type="project" value="TreeGrafter"/>
</dbReference>
<dbReference type="PANTHER" id="PTHR12894:SF43">
    <property type="entry name" value="VACUOLAR SORTING PROTEIN 3"/>
    <property type="match status" value="1"/>
</dbReference>
<dbReference type="InterPro" id="IPR019453">
    <property type="entry name" value="VPS39/TGFA1_Znf"/>
</dbReference>
<dbReference type="AlphaFoldDB" id="A0AAV5C856"/>
<reference evidence="2" key="2">
    <citation type="submission" date="2021-12" db="EMBL/GenBank/DDBJ databases">
        <title>Resequencing data analysis of finger millet.</title>
        <authorList>
            <person name="Hatakeyama M."/>
            <person name="Aluri S."/>
            <person name="Balachadran M.T."/>
            <person name="Sivarajan S.R."/>
            <person name="Poveda L."/>
            <person name="Shimizu-Inatsugi R."/>
            <person name="Schlapbach R."/>
            <person name="Sreeman S.M."/>
            <person name="Shimizu K.K."/>
        </authorList>
    </citation>
    <scope>NUCLEOTIDE SEQUENCE</scope>
</reference>
<evidence type="ECO:0000259" key="1">
    <source>
        <dbReference type="Pfam" id="PF10367"/>
    </source>
</evidence>